<keyword evidence="6 9" id="KW-1133">Transmembrane helix</keyword>
<evidence type="ECO:0000256" key="2">
    <source>
        <dbReference type="ARBA" id="ARBA00022448"/>
    </source>
</evidence>
<feature type="domain" description="Tripartite ATP-independent periplasmic transporters DctQ component" evidence="10">
    <location>
        <begin position="40"/>
        <end position="175"/>
    </location>
</feature>
<evidence type="ECO:0000313" key="11">
    <source>
        <dbReference type="EMBL" id="ONF44362.1"/>
    </source>
</evidence>
<comment type="function">
    <text evidence="9">Part of the tripartite ATP-independent periplasmic (TRAP) transport system.</text>
</comment>
<keyword evidence="5 9" id="KW-0812">Transmembrane</keyword>
<evidence type="ECO:0000256" key="9">
    <source>
        <dbReference type="RuleBase" id="RU369079"/>
    </source>
</evidence>
<dbReference type="Proteomes" id="UP000189339">
    <property type="component" value="Unassembled WGS sequence"/>
</dbReference>
<comment type="similarity">
    <text evidence="8 9">Belongs to the TRAP transporter small permease family.</text>
</comment>
<dbReference type="GO" id="GO:0022857">
    <property type="term" value="F:transmembrane transporter activity"/>
    <property type="evidence" value="ECO:0007669"/>
    <property type="project" value="UniProtKB-UniRule"/>
</dbReference>
<protein>
    <recommendedName>
        <fullName evidence="9">TRAP transporter small permease protein</fullName>
    </recommendedName>
</protein>
<dbReference type="PANTHER" id="PTHR35011">
    <property type="entry name" value="2,3-DIKETO-L-GULONATE TRAP TRANSPORTER SMALL PERMEASE PROTEIN YIAM"/>
    <property type="match status" value="1"/>
</dbReference>
<dbReference type="Pfam" id="PF04290">
    <property type="entry name" value="DctQ"/>
    <property type="match status" value="1"/>
</dbReference>
<feature type="transmembrane region" description="Helical" evidence="9">
    <location>
        <begin position="102"/>
        <end position="123"/>
    </location>
</feature>
<feature type="transmembrane region" description="Helical" evidence="9">
    <location>
        <begin position="152"/>
        <end position="175"/>
    </location>
</feature>
<keyword evidence="2 9" id="KW-0813">Transport</keyword>
<proteinExistence type="inferred from homology"/>
<dbReference type="OrthoDB" id="8559033at2"/>
<evidence type="ECO:0000256" key="8">
    <source>
        <dbReference type="ARBA" id="ARBA00038436"/>
    </source>
</evidence>
<keyword evidence="7 9" id="KW-0472">Membrane</keyword>
<comment type="subunit">
    <text evidence="9">The complex comprises the extracytoplasmic solute receptor protein and the two transmembrane proteins.</text>
</comment>
<evidence type="ECO:0000259" key="10">
    <source>
        <dbReference type="Pfam" id="PF04290"/>
    </source>
</evidence>
<dbReference type="GO" id="GO:0005886">
    <property type="term" value="C:plasma membrane"/>
    <property type="evidence" value="ECO:0007669"/>
    <property type="project" value="UniProtKB-SubCell"/>
</dbReference>
<keyword evidence="12" id="KW-1185">Reference proteome</keyword>
<name>A0A1V2DUM9_9GAMM</name>
<keyword evidence="3" id="KW-1003">Cell membrane</keyword>
<evidence type="ECO:0000256" key="5">
    <source>
        <dbReference type="ARBA" id="ARBA00022692"/>
    </source>
</evidence>
<evidence type="ECO:0000256" key="7">
    <source>
        <dbReference type="ARBA" id="ARBA00023136"/>
    </source>
</evidence>
<evidence type="ECO:0000256" key="1">
    <source>
        <dbReference type="ARBA" id="ARBA00004429"/>
    </source>
</evidence>
<gene>
    <name evidence="11" type="ORF">BTO32_05075</name>
</gene>
<dbReference type="InterPro" id="IPR055348">
    <property type="entry name" value="DctQ"/>
</dbReference>
<dbReference type="InterPro" id="IPR007387">
    <property type="entry name" value="TRAP_DctQ"/>
</dbReference>
<sequence>MKPAHAPRQVPAGTPRARTRLDRWILRIGDLLSLLFVFTVAISFFEVLMRYLFNAPTIWVHETAAFIGGSLFIVGGAYALANNRHVRVVLVYDQVSARTRAWLDLFHSLAGLLFAGLLAWGAWTMVRNAWLAPWGELHLETSGSAWNPPFPALLKAVILLVVCLMFVQCLLHALVDLRSLRRPGDGEVADV</sequence>
<accession>A0A1V2DUM9</accession>
<comment type="caution">
    <text evidence="11">The sequence shown here is derived from an EMBL/GenBank/DDBJ whole genome shotgun (WGS) entry which is preliminary data.</text>
</comment>
<comment type="subcellular location">
    <subcellularLocation>
        <location evidence="1 9">Cell inner membrane</location>
        <topology evidence="1 9">Multi-pass membrane protein</topology>
    </subcellularLocation>
</comment>
<dbReference type="AlphaFoldDB" id="A0A1V2DUM9"/>
<dbReference type="STRING" id="135739.BTO32_05075"/>
<evidence type="ECO:0000256" key="6">
    <source>
        <dbReference type="ARBA" id="ARBA00022989"/>
    </source>
</evidence>
<dbReference type="EMBL" id="MSCW01000004">
    <property type="protein sequence ID" value="ONF44362.1"/>
    <property type="molecule type" value="Genomic_DNA"/>
</dbReference>
<keyword evidence="4 9" id="KW-0997">Cell inner membrane</keyword>
<evidence type="ECO:0000256" key="3">
    <source>
        <dbReference type="ARBA" id="ARBA00022475"/>
    </source>
</evidence>
<feature type="transmembrane region" description="Helical" evidence="9">
    <location>
        <begin position="24"/>
        <end position="44"/>
    </location>
</feature>
<evidence type="ECO:0000313" key="12">
    <source>
        <dbReference type="Proteomes" id="UP000189339"/>
    </source>
</evidence>
<reference evidence="11 12" key="1">
    <citation type="submission" date="2016-12" db="EMBL/GenBank/DDBJ databases">
        <title>Marinobacter lutaoensis whole genome sequencing.</title>
        <authorList>
            <person name="Verma A."/>
            <person name="Krishnamurthi S."/>
        </authorList>
    </citation>
    <scope>NUCLEOTIDE SEQUENCE [LARGE SCALE GENOMIC DNA]</scope>
    <source>
        <strain evidence="11 12">T5054</strain>
    </source>
</reference>
<evidence type="ECO:0000256" key="4">
    <source>
        <dbReference type="ARBA" id="ARBA00022519"/>
    </source>
</evidence>
<organism evidence="11 12">
    <name type="scientific">Marinobacter lutaoensis</name>
    <dbReference type="NCBI Taxonomy" id="135739"/>
    <lineage>
        <taxon>Bacteria</taxon>
        <taxon>Pseudomonadati</taxon>
        <taxon>Pseudomonadota</taxon>
        <taxon>Gammaproteobacteria</taxon>
        <taxon>Pseudomonadales</taxon>
        <taxon>Marinobacteraceae</taxon>
        <taxon>Marinobacter</taxon>
    </lineage>
</organism>
<feature type="transmembrane region" description="Helical" evidence="9">
    <location>
        <begin position="64"/>
        <end position="81"/>
    </location>
</feature>
<dbReference type="RefSeq" id="WP_076723376.1">
    <property type="nucleotide sequence ID" value="NZ_MSCW01000004.1"/>
</dbReference>